<proteinExistence type="predicted"/>
<dbReference type="EMBL" id="MHUC01000008">
    <property type="protein sequence ID" value="OHA71227.1"/>
    <property type="molecule type" value="Genomic_DNA"/>
</dbReference>
<evidence type="ECO:0000313" key="2">
    <source>
        <dbReference type="Proteomes" id="UP000177078"/>
    </source>
</evidence>
<evidence type="ECO:0000313" key="1">
    <source>
        <dbReference type="EMBL" id="OHA71227.1"/>
    </source>
</evidence>
<sequence>MSPKLKFVRISVVHSANQKLEIVIGATEPRVGGASSPPAATKWVRTVLRIQSKVFYLFKGEVFGGGKWALTRL</sequence>
<accession>A0A1G2REP7</accession>
<organism evidence="1 2">
    <name type="scientific">Candidatus Wildermuthbacteria bacterium RIFCSPHIGHO2_12_FULL_40_12</name>
    <dbReference type="NCBI Taxonomy" id="1802457"/>
    <lineage>
        <taxon>Bacteria</taxon>
        <taxon>Candidatus Wildermuthiibacteriota</taxon>
    </lineage>
</organism>
<dbReference type="STRING" id="1802457.A3F15_00945"/>
<name>A0A1G2REP7_9BACT</name>
<reference evidence="1 2" key="1">
    <citation type="journal article" date="2016" name="Nat. Commun.">
        <title>Thousands of microbial genomes shed light on interconnected biogeochemical processes in an aquifer system.</title>
        <authorList>
            <person name="Anantharaman K."/>
            <person name="Brown C.T."/>
            <person name="Hug L.A."/>
            <person name="Sharon I."/>
            <person name="Castelle C.J."/>
            <person name="Probst A.J."/>
            <person name="Thomas B.C."/>
            <person name="Singh A."/>
            <person name="Wilkins M.J."/>
            <person name="Karaoz U."/>
            <person name="Brodie E.L."/>
            <person name="Williams K.H."/>
            <person name="Hubbard S.S."/>
            <person name="Banfield J.F."/>
        </authorList>
    </citation>
    <scope>NUCLEOTIDE SEQUENCE [LARGE SCALE GENOMIC DNA]</scope>
</reference>
<dbReference type="AlphaFoldDB" id="A0A1G2REP7"/>
<comment type="caution">
    <text evidence="1">The sequence shown here is derived from an EMBL/GenBank/DDBJ whole genome shotgun (WGS) entry which is preliminary data.</text>
</comment>
<dbReference type="Proteomes" id="UP000177078">
    <property type="component" value="Unassembled WGS sequence"/>
</dbReference>
<protein>
    <submittedName>
        <fullName evidence="1">Uncharacterized protein</fullName>
    </submittedName>
</protein>
<gene>
    <name evidence="1" type="ORF">A3F15_00945</name>
</gene>